<name>A0A4S8QUC5_9HELO</name>
<keyword evidence="2" id="KW-1185">Reference proteome</keyword>
<accession>A0A4S8QUC5</accession>
<dbReference type="EMBL" id="PQXL01000275">
    <property type="protein sequence ID" value="THV47981.1"/>
    <property type="molecule type" value="Genomic_DNA"/>
</dbReference>
<reference evidence="1 2" key="1">
    <citation type="submission" date="2017-12" db="EMBL/GenBank/DDBJ databases">
        <title>Comparative genomics of Botrytis spp.</title>
        <authorList>
            <person name="Valero-Jimenez C.A."/>
            <person name="Tapia P."/>
            <person name="Veloso J."/>
            <person name="Silva-Moreno E."/>
            <person name="Staats M."/>
            <person name="Valdes J.H."/>
            <person name="Van Kan J.A.L."/>
        </authorList>
    </citation>
    <scope>NUCLEOTIDE SEQUENCE [LARGE SCALE GENOMIC DNA]</scope>
    <source>
        <strain evidence="1 2">MUCL435</strain>
    </source>
</reference>
<evidence type="ECO:0000313" key="2">
    <source>
        <dbReference type="Proteomes" id="UP000308671"/>
    </source>
</evidence>
<organism evidence="1 2">
    <name type="scientific">Botrytis galanthina</name>
    <dbReference type="NCBI Taxonomy" id="278940"/>
    <lineage>
        <taxon>Eukaryota</taxon>
        <taxon>Fungi</taxon>
        <taxon>Dikarya</taxon>
        <taxon>Ascomycota</taxon>
        <taxon>Pezizomycotina</taxon>
        <taxon>Leotiomycetes</taxon>
        <taxon>Helotiales</taxon>
        <taxon>Sclerotiniaceae</taxon>
        <taxon>Botrytis</taxon>
    </lineage>
</organism>
<proteinExistence type="predicted"/>
<dbReference type="Proteomes" id="UP000308671">
    <property type="component" value="Unassembled WGS sequence"/>
</dbReference>
<gene>
    <name evidence="1" type="ORF">BGAL_0275g00050</name>
</gene>
<protein>
    <submittedName>
        <fullName evidence="1">Uncharacterized protein</fullName>
    </submittedName>
</protein>
<sequence>MLKTDICFDVLVFLDDSNEDPTITNTDNTFCTFQMVELLYACVAQDAMCEYANGGRGKDGKGFRPEYAIPSQQKPSEHHYLSILTILNNVLDFIAVGNDLVDILEVQKKRCGTE</sequence>
<evidence type="ECO:0000313" key="1">
    <source>
        <dbReference type="EMBL" id="THV47981.1"/>
    </source>
</evidence>
<comment type="caution">
    <text evidence="1">The sequence shown here is derived from an EMBL/GenBank/DDBJ whole genome shotgun (WGS) entry which is preliminary data.</text>
</comment>
<dbReference type="AlphaFoldDB" id="A0A4S8QUC5"/>